<dbReference type="InterPro" id="IPR001853">
    <property type="entry name" value="DSBA-like_thioredoxin_dom"/>
</dbReference>
<sequence length="213" mass="23293">MNRLPRLLLCLLTLLPLSACAQPKTAAVVEGEDYALIAQPQPFAPLAGKIEVVEVFGYTCPHCAHFEPLLEEWTRKQGKDVRVTLVPAAFGGFWDSFASAFYAAQKLGVQTRSHHDLFEAIHDKHSVPVQNVAPEELAAFYAAYGVKPQDFVAAYESPQVAAQVKAARDFAARSDIPGTPALVVNGKYLVKGKNFQDMLRITDALVARERAGK</sequence>
<dbReference type="Pfam" id="PF01323">
    <property type="entry name" value="DSBA"/>
    <property type="match status" value="1"/>
</dbReference>
<dbReference type="PROSITE" id="PS51352">
    <property type="entry name" value="THIOREDOXIN_2"/>
    <property type="match status" value="1"/>
</dbReference>
<dbReference type="InterPro" id="IPR036249">
    <property type="entry name" value="Thioredoxin-like_sf"/>
</dbReference>
<evidence type="ECO:0000256" key="4">
    <source>
        <dbReference type="ARBA" id="ARBA00022764"/>
    </source>
</evidence>
<organism evidence="11 12">
    <name type="scientific">Xanthomonas graminis pv. arrhenatheri LMG 727</name>
    <dbReference type="NCBI Taxonomy" id="1195923"/>
    <lineage>
        <taxon>Bacteria</taxon>
        <taxon>Pseudomonadati</taxon>
        <taxon>Pseudomonadota</taxon>
        <taxon>Gammaproteobacteria</taxon>
        <taxon>Lysobacterales</taxon>
        <taxon>Lysobacteraceae</taxon>
        <taxon>Xanthomonas</taxon>
        <taxon>Xanthomonas translucens group</taxon>
        <taxon>Xanthomonas graminis</taxon>
    </lineage>
</organism>
<dbReference type="GO" id="GO:0042597">
    <property type="term" value="C:periplasmic space"/>
    <property type="evidence" value="ECO:0007669"/>
    <property type="project" value="UniProtKB-SubCell"/>
</dbReference>
<evidence type="ECO:0000256" key="2">
    <source>
        <dbReference type="ARBA" id="ARBA00005791"/>
    </source>
</evidence>
<dbReference type="GO" id="GO:0015036">
    <property type="term" value="F:disulfide oxidoreductase activity"/>
    <property type="evidence" value="ECO:0007669"/>
    <property type="project" value="UniProtKB-ARBA"/>
</dbReference>
<dbReference type="InterPro" id="IPR023205">
    <property type="entry name" value="DsbA/DsbL"/>
</dbReference>
<reference evidence="12" key="1">
    <citation type="submission" date="2015-07" db="EMBL/GenBank/DDBJ databases">
        <authorList>
            <person name="Wibberg D."/>
        </authorList>
    </citation>
    <scope>NUCLEOTIDE SEQUENCE [LARGE SCALE GENOMIC DNA]</scope>
</reference>
<protein>
    <recommendedName>
        <fullName evidence="7">Thiol:disulfide interchange protein</fullName>
    </recommendedName>
</protein>
<comment type="similarity">
    <text evidence="2">Belongs to the thioredoxin family. DsbA subfamily.</text>
</comment>
<keyword evidence="4 7" id="KW-0574">Periplasm</keyword>
<evidence type="ECO:0000313" key="11">
    <source>
        <dbReference type="EMBL" id="CTP91392.1"/>
    </source>
</evidence>
<dbReference type="PROSITE" id="PS00194">
    <property type="entry name" value="THIOREDOXIN_1"/>
    <property type="match status" value="1"/>
</dbReference>
<dbReference type="RefSeq" id="WP_053836331.1">
    <property type="nucleotide sequence ID" value="NZ_CXOI01000059.1"/>
</dbReference>
<dbReference type="PIRSF" id="PIRSF001488">
    <property type="entry name" value="Tdi_protein"/>
    <property type="match status" value="1"/>
</dbReference>
<proteinExistence type="inferred from homology"/>
<dbReference type="EMBL" id="CXOI01000059">
    <property type="protein sequence ID" value="CTP91392.1"/>
    <property type="molecule type" value="Genomic_DNA"/>
</dbReference>
<dbReference type="Proteomes" id="UP000046187">
    <property type="component" value="Unassembled WGS sequence"/>
</dbReference>
<dbReference type="SUPFAM" id="SSF52833">
    <property type="entry name" value="Thioredoxin-like"/>
    <property type="match status" value="1"/>
</dbReference>
<evidence type="ECO:0000256" key="7">
    <source>
        <dbReference type="PIRNR" id="PIRNR001488"/>
    </source>
</evidence>
<evidence type="ECO:0000313" key="12">
    <source>
        <dbReference type="Proteomes" id="UP000046187"/>
    </source>
</evidence>
<feature type="signal peptide" evidence="9">
    <location>
        <begin position="1"/>
        <end position="21"/>
    </location>
</feature>
<keyword evidence="12" id="KW-1185">Reference proteome</keyword>
<feature type="domain" description="Thioredoxin" evidence="10">
    <location>
        <begin position="15"/>
        <end position="207"/>
    </location>
</feature>
<dbReference type="PANTHER" id="PTHR35891:SF2">
    <property type="entry name" value="THIOL:DISULFIDE INTERCHANGE PROTEIN DSBA"/>
    <property type="match status" value="1"/>
</dbReference>
<dbReference type="InterPro" id="IPR013766">
    <property type="entry name" value="Thioredoxin_domain"/>
</dbReference>
<evidence type="ECO:0000256" key="5">
    <source>
        <dbReference type="ARBA" id="ARBA00023157"/>
    </source>
</evidence>
<keyword evidence="3 9" id="KW-0732">Signal</keyword>
<dbReference type="AlphaFoldDB" id="A0A0K3A265"/>
<keyword evidence="5 7" id="KW-1015">Disulfide bond</keyword>
<dbReference type="InterPro" id="IPR017937">
    <property type="entry name" value="Thioredoxin_CS"/>
</dbReference>
<feature type="disulfide bond" description="Redox-active" evidence="8">
    <location>
        <begin position="60"/>
        <end position="63"/>
    </location>
</feature>
<evidence type="ECO:0000256" key="1">
    <source>
        <dbReference type="ARBA" id="ARBA00004418"/>
    </source>
</evidence>
<dbReference type="PANTHER" id="PTHR35891">
    <property type="entry name" value="THIOL:DISULFIDE INTERCHANGE PROTEIN DSBA"/>
    <property type="match status" value="1"/>
</dbReference>
<feature type="chain" id="PRO_5005493266" description="Thiol:disulfide interchange protein" evidence="9">
    <location>
        <begin position="22"/>
        <end position="213"/>
    </location>
</feature>
<evidence type="ECO:0000256" key="6">
    <source>
        <dbReference type="ARBA" id="ARBA00023284"/>
    </source>
</evidence>
<gene>
    <name evidence="11" type="ORF">XTALMG727_3412</name>
</gene>
<comment type="subcellular location">
    <subcellularLocation>
        <location evidence="1 7">Periplasm</location>
    </subcellularLocation>
</comment>
<evidence type="ECO:0000259" key="10">
    <source>
        <dbReference type="PROSITE" id="PS51352"/>
    </source>
</evidence>
<evidence type="ECO:0000256" key="8">
    <source>
        <dbReference type="PIRSR" id="PIRSR001488-1"/>
    </source>
</evidence>
<name>A0A0K3A265_9XANT</name>
<evidence type="ECO:0000256" key="9">
    <source>
        <dbReference type="SAM" id="SignalP"/>
    </source>
</evidence>
<dbReference type="Gene3D" id="3.40.30.10">
    <property type="entry name" value="Glutaredoxin"/>
    <property type="match status" value="1"/>
</dbReference>
<dbReference type="CDD" id="cd03019">
    <property type="entry name" value="DsbA_DsbA"/>
    <property type="match status" value="1"/>
</dbReference>
<evidence type="ECO:0000256" key="3">
    <source>
        <dbReference type="ARBA" id="ARBA00022729"/>
    </source>
</evidence>
<keyword evidence="6" id="KW-0676">Redox-active center</keyword>
<accession>A0A0K3A265</accession>
<dbReference type="InterPro" id="IPR050824">
    <property type="entry name" value="Thiol_disulfide_DsbA"/>
</dbReference>